<evidence type="ECO:0000313" key="9">
    <source>
        <dbReference type="EMBL" id="RAQ98110.1"/>
    </source>
</evidence>
<feature type="transmembrane region" description="Helical" evidence="7">
    <location>
        <begin position="484"/>
        <end position="502"/>
    </location>
</feature>
<dbReference type="SUPFAM" id="SSF56112">
    <property type="entry name" value="Protein kinase-like (PK-like)"/>
    <property type="match status" value="1"/>
</dbReference>
<dbReference type="Gene3D" id="1.10.510.10">
    <property type="entry name" value="Transferase(Phosphotransferase) domain 1"/>
    <property type="match status" value="1"/>
</dbReference>
<dbReference type="PROSITE" id="PS00107">
    <property type="entry name" value="PROTEIN_KINASE_ATP"/>
    <property type="match status" value="1"/>
</dbReference>
<dbReference type="CDD" id="cd14014">
    <property type="entry name" value="STKc_PknB_like"/>
    <property type="match status" value="1"/>
</dbReference>
<name>A0A328VQT5_9CHLR</name>
<dbReference type="Pfam" id="PF00069">
    <property type="entry name" value="Pkinase"/>
    <property type="match status" value="1"/>
</dbReference>
<dbReference type="PANTHER" id="PTHR43289:SF6">
    <property type="entry name" value="SERINE_THREONINE-PROTEIN KINASE NEKL-3"/>
    <property type="match status" value="1"/>
</dbReference>
<evidence type="ECO:0000256" key="1">
    <source>
        <dbReference type="ARBA" id="ARBA00012513"/>
    </source>
</evidence>
<gene>
    <name evidence="9" type="ORF">A4R35_21395</name>
</gene>
<keyword evidence="3 6" id="KW-0547">Nucleotide-binding</keyword>
<feature type="transmembrane region" description="Helical" evidence="7">
    <location>
        <begin position="349"/>
        <end position="369"/>
    </location>
</feature>
<keyword evidence="10" id="KW-1185">Reference proteome</keyword>
<evidence type="ECO:0000259" key="8">
    <source>
        <dbReference type="PROSITE" id="PS50011"/>
    </source>
</evidence>
<reference evidence="9 10" key="1">
    <citation type="submission" date="2016-08" db="EMBL/GenBank/DDBJ databases">
        <title>Analysis of Carbohydrate Active Enzymes in Thermogemmatispora T81 Reveals Carbohydrate Degradation Ability.</title>
        <authorList>
            <person name="Tomazini A."/>
            <person name="Lal S."/>
            <person name="Stott M."/>
            <person name="Henrissat B."/>
            <person name="Polikarpov I."/>
            <person name="Sparling R."/>
            <person name="Levin D.B."/>
        </authorList>
    </citation>
    <scope>NUCLEOTIDE SEQUENCE [LARGE SCALE GENOMIC DNA]</scope>
    <source>
        <strain evidence="9 10">T81</strain>
    </source>
</reference>
<dbReference type="SMART" id="SM00220">
    <property type="entry name" value="S_TKc"/>
    <property type="match status" value="1"/>
</dbReference>
<organism evidence="9 10">
    <name type="scientific">Thermogemmatispora tikiterensis</name>
    <dbReference type="NCBI Taxonomy" id="1825093"/>
    <lineage>
        <taxon>Bacteria</taxon>
        <taxon>Bacillati</taxon>
        <taxon>Chloroflexota</taxon>
        <taxon>Ktedonobacteria</taxon>
        <taxon>Thermogemmatisporales</taxon>
        <taxon>Thermogemmatisporaceae</taxon>
        <taxon>Thermogemmatispora</taxon>
    </lineage>
</organism>
<dbReference type="EMBL" id="MCIF01000002">
    <property type="protein sequence ID" value="RAQ98110.1"/>
    <property type="molecule type" value="Genomic_DNA"/>
</dbReference>
<keyword evidence="5 6" id="KW-0067">ATP-binding</keyword>
<evidence type="ECO:0000256" key="2">
    <source>
        <dbReference type="ARBA" id="ARBA00022679"/>
    </source>
</evidence>
<feature type="transmembrane region" description="Helical" evidence="7">
    <location>
        <begin position="508"/>
        <end position="530"/>
    </location>
</feature>
<dbReference type="GO" id="GO:0005524">
    <property type="term" value="F:ATP binding"/>
    <property type="evidence" value="ECO:0007669"/>
    <property type="project" value="UniProtKB-UniRule"/>
</dbReference>
<keyword evidence="2" id="KW-0808">Transferase</keyword>
<evidence type="ECO:0000256" key="4">
    <source>
        <dbReference type="ARBA" id="ARBA00022777"/>
    </source>
</evidence>
<accession>A0A328VQT5</accession>
<dbReference type="PANTHER" id="PTHR43289">
    <property type="entry name" value="MITOGEN-ACTIVATED PROTEIN KINASE KINASE KINASE 20-RELATED"/>
    <property type="match status" value="1"/>
</dbReference>
<evidence type="ECO:0000256" key="3">
    <source>
        <dbReference type="ARBA" id="ARBA00022741"/>
    </source>
</evidence>
<evidence type="ECO:0000313" key="10">
    <source>
        <dbReference type="Proteomes" id="UP000248706"/>
    </source>
</evidence>
<keyword evidence="7" id="KW-0812">Transmembrane</keyword>
<keyword evidence="7" id="KW-0472">Membrane</keyword>
<dbReference type="RefSeq" id="WP_189362161.1">
    <property type="nucleotide sequence ID" value="NZ_MCIF01000002.1"/>
</dbReference>
<keyword evidence="7" id="KW-1133">Transmembrane helix</keyword>
<feature type="transmembrane region" description="Helical" evidence="7">
    <location>
        <begin position="456"/>
        <end position="477"/>
    </location>
</feature>
<evidence type="ECO:0000256" key="7">
    <source>
        <dbReference type="SAM" id="Phobius"/>
    </source>
</evidence>
<dbReference type="Gene3D" id="3.30.200.20">
    <property type="entry name" value="Phosphorylase Kinase, domain 1"/>
    <property type="match status" value="1"/>
</dbReference>
<dbReference type="InterPro" id="IPR017441">
    <property type="entry name" value="Protein_kinase_ATP_BS"/>
</dbReference>
<comment type="caution">
    <text evidence="9">The sequence shown here is derived from an EMBL/GenBank/DDBJ whole genome shotgun (WGS) entry which is preliminary data.</text>
</comment>
<keyword evidence="4" id="KW-0418">Kinase</keyword>
<dbReference type="AlphaFoldDB" id="A0A328VQT5"/>
<dbReference type="PROSITE" id="PS00108">
    <property type="entry name" value="PROTEIN_KINASE_ST"/>
    <property type="match status" value="1"/>
</dbReference>
<evidence type="ECO:0000256" key="6">
    <source>
        <dbReference type="PROSITE-ProRule" id="PRU10141"/>
    </source>
</evidence>
<dbReference type="Proteomes" id="UP000248706">
    <property type="component" value="Unassembled WGS sequence"/>
</dbReference>
<dbReference type="InterPro" id="IPR008271">
    <property type="entry name" value="Ser/Thr_kinase_AS"/>
</dbReference>
<dbReference type="GO" id="GO:0004674">
    <property type="term" value="F:protein serine/threonine kinase activity"/>
    <property type="evidence" value="ECO:0007669"/>
    <property type="project" value="UniProtKB-EC"/>
</dbReference>
<dbReference type="InterPro" id="IPR011009">
    <property type="entry name" value="Kinase-like_dom_sf"/>
</dbReference>
<proteinExistence type="predicted"/>
<feature type="binding site" evidence="6">
    <location>
        <position position="41"/>
    </location>
    <ligand>
        <name>ATP</name>
        <dbReference type="ChEBI" id="CHEBI:30616"/>
    </ligand>
</feature>
<dbReference type="InterPro" id="IPR000719">
    <property type="entry name" value="Prot_kinase_dom"/>
</dbReference>
<sequence length="539" mass="58319">MRDYSGLQFGHYRLEHLLGAGSFAQVYLATHVYLQTQVAVKVLHAALGPEAIEQFRREARTIASLVHPHIVRVLDFGLHEGHLPYLVLDYQPGGSLRQRYPRGSRLPLELALSYVRQAAEALQYAHERRIVHRDVKPENMLLGEDGLLRLADFGIATILETTGSLSHAVDGTAGSQDLAGTVLYMAPEQIQAHPRPESDQYALAVVLYEWLCGAPPFTGNFAEVAVRHCTVMPPPLRARAPEVPAAVEEVILRALAKDWRARFPSVRAFAEALEQVSGVAVLMAGAPLPLSASGRGPLSAGTAAALPTEQAPAAFSYYAETGTPPPRLPPPPMALNYLPLVRDGLFSRWLFWLLAYVSTLIVPFLPLLLLPAPWQTLGLPLWLYTAIGGSLVGSGTLLAGALWGSWRGALVNGVYALFLATISLAGHWLSFSPFLLMPPIAALLTGWIYEHRTLRGVGRALLALLPGALLLVLGPLLGNLMGKAGMAEVTLALLVTLATLIPGLTNGLLWSVLASLLVMLLVGTTVEMALQRWLERRQG</sequence>
<evidence type="ECO:0000256" key="5">
    <source>
        <dbReference type="ARBA" id="ARBA00022840"/>
    </source>
</evidence>
<dbReference type="PROSITE" id="PS50011">
    <property type="entry name" value="PROTEIN_KINASE_DOM"/>
    <property type="match status" value="1"/>
</dbReference>
<feature type="domain" description="Protein kinase" evidence="8">
    <location>
        <begin position="12"/>
        <end position="274"/>
    </location>
</feature>
<feature type="transmembrane region" description="Helical" evidence="7">
    <location>
        <begin position="381"/>
        <end position="403"/>
    </location>
</feature>
<feature type="transmembrane region" description="Helical" evidence="7">
    <location>
        <begin position="415"/>
        <end position="436"/>
    </location>
</feature>
<dbReference type="EC" id="2.7.11.1" evidence="1"/>
<protein>
    <recommendedName>
        <fullName evidence="1">non-specific serine/threonine protein kinase</fullName>
        <ecNumber evidence="1">2.7.11.1</ecNumber>
    </recommendedName>
</protein>